<proteinExistence type="inferred from homology"/>
<keyword evidence="7" id="KW-0999">Mitochondrion inner membrane</keyword>
<reference evidence="17 18" key="1">
    <citation type="journal article" date="2024" name="Nat. Commun.">
        <title>Phylogenomics reveals the evolutionary origins of lichenization in chlorophyte algae.</title>
        <authorList>
            <person name="Puginier C."/>
            <person name="Libourel C."/>
            <person name="Otte J."/>
            <person name="Skaloud P."/>
            <person name="Haon M."/>
            <person name="Grisel S."/>
            <person name="Petersen M."/>
            <person name="Berrin J.G."/>
            <person name="Delaux P.M."/>
            <person name="Dal Grande F."/>
            <person name="Keller J."/>
        </authorList>
    </citation>
    <scope>NUCLEOTIDE SEQUENCE [LARGE SCALE GENOMIC DNA]</scope>
    <source>
        <strain evidence="17 18">SAG 2145</strain>
    </source>
</reference>
<evidence type="ECO:0000256" key="1">
    <source>
        <dbReference type="ARBA" id="ARBA00004448"/>
    </source>
</evidence>
<keyword evidence="13" id="KW-0407">Ion channel</keyword>
<keyword evidence="18" id="KW-1185">Reference proteome</keyword>
<comment type="caution">
    <text evidence="17">The sequence shown here is derived from an EMBL/GenBank/DDBJ whole genome shotgun (WGS) entry which is preliminary data.</text>
</comment>
<evidence type="ECO:0000256" key="10">
    <source>
        <dbReference type="ARBA" id="ARBA00023065"/>
    </source>
</evidence>
<comment type="catalytic activity">
    <reaction evidence="14">
        <text>Ca(2+)(in) = Ca(2+)(out)</text>
        <dbReference type="Rhea" id="RHEA:29671"/>
        <dbReference type="ChEBI" id="CHEBI:29108"/>
    </reaction>
</comment>
<keyword evidence="12 15" id="KW-0472">Membrane</keyword>
<comment type="subcellular location">
    <subcellularLocation>
        <location evidence="1">Mitochondrion inner membrane</location>
        <topology evidence="1">Multi-pass membrane protein</topology>
    </subcellularLocation>
</comment>
<dbReference type="InterPro" id="IPR006769">
    <property type="entry name" value="MCU_C"/>
</dbReference>
<organism evidence="17 18">
    <name type="scientific">Apatococcus lobatus</name>
    <dbReference type="NCBI Taxonomy" id="904363"/>
    <lineage>
        <taxon>Eukaryota</taxon>
        <taxon>Viridiplantae</taxon>
        <taxon>Chlorophyta</taxon>
        <taxon>core chlorophytes</taxon>
        <taxon>Trebouxiophyceae</taxon>
        <taxon>Chlorellales</taxon>
        <taxon>Chlorellaceae</taxon>
        <taxon>Apatococcus</taxon>
    </lineage>
</organism>
<feature type="transmembrane region" description="Helical" evidence="15">
    <location>
        <begin position="127"/>
        <end position="147"/>
    </location>
</feature>
<evidence type="ECO:0000259" key="16">
    <source>
        <dbReference type="Pfam" id="PF04678"/>
    </source>
</evidence>
<keyword evidence="4" id="KW-0109">Calcium transport</keyword>
<feature type="domain" description="Calcium uniporter protein C-terminal" evidence="16">
    <location>
        <begin position="52"/>
        <end position="213"/>
    </location>
</feature>
<comment type="similarity">
    <text evidence="2">Belongs to the MCU (TC 1.A.77) family.</text>
</comment>
<evidence type="ECO:0000256" key="6">
    <source>
        <dbReference type="ARBA" id="ARBA00022692"/>
    </source>
</evidence>
<evidence type="ECO:0000256" key="11">
    <source>
        <dbReference type="ARBA" id="ARBA00023128"/>
    </source>
</evidence>
<dbReference type="GO" id="GO:0005262">
    <property type="term" value="F:calcium channel activity"/>
    <property type="evidence" value="ECO:0007669"/>
    <property type="project" value="UniProtKB-KW"/>
</dbReference>
<keyword evidence="5" id="KW-0107">Calcium channel</keyword>
<dbReference type="GO" id="GO:0036444">
    <property type="term" value="P:calcium import into the mitochondrion"/>
    <property type="evidence" value="ECO:0007669"/>
    <property type="project" value="TreeGrafter"/>
</dbReference>
<keyword evidence="8" id="KW-0106">Calcium</keyword>
<dbReference type="Proteomes" id="UP001438707">
    <property type="component" value="Unassembled WGS sequence"/>
</dbReference>
<dbReference type="AlphaFoldDB" id="A0AAW1QJN5"/>
<evidence type="ECO:0000256" key="5">
    <source>
        <dbReference type="ARBA" id="ARBA00022673"/>
    </source>
</evidence>
<keyword evidence="9 15" id="KW-1133">Transmembrane helix</keyword>
<protein>
    <recommendedName>
        <fullName evidence="16">Calcium uniporter protein C-terminal domain-containing protein</fullName>
    </recommendedName>
</protein>
<accession>A0AAW1QJN5</accession>
<keyword evidence="6 15" id="KW-0812">Transmembrane</keyword>
<dbReference type="PANTHER" id="PTHR13462:SF10">
    <property type="entry name" value="CALCIUM UNIPORTER PROTEIN, MITOCHONDRIAL"/>
    <property type="match status" value="1"/>
</dbReference>
<sequence>MLIRQLSRRSAVNVKVQQFRQHLLHISEEKISIPAEELLTECQKQGAASTLEEADRICRSLDSAGVVLRLANQVYLRPEDVAEQVIQAVPNTEAEIKAKLDHLKAEIEPLDKVKHHVDMRIHRRTKFVIWLALGAFLVQWLIFLRLTFWELSWDVMEPVTYFTSSLFGICTYTYFIGTNREFGYKDATSHLRSRWEEREYRTLRLDPSRYQQLVKDIHRYQRYLAAKAAH</sequence>
<feature type="transmembrane region" description="Helical" evidence="15">
    <location>
        <begin position="159"/>
        <end position="177"/>
    </location>
</feature>
<dbReference type="InterPro" id="IPR039055">
    <property type="entry name" value="MCU_fam"/>
</dbReference>
<evidence type="ECO:0000256" key="3">
    <source>
        <dbReference type="ARBA" id="ARBA00022448"/>
    </source>
</evidence>
<keyword evidence="10" id="KW-0406">Ion transport</keyword>
<evidence type="ECO:0000256" key="9">
    <source>
        <dbReference type="ARBA" id="ARBA00022989"/>
    </source>
</evidence>
<evidence type="ECO:0000256" key="14">
    <source>
        <dbReference type="ARBA" id="ARBA00036634"/>
    </source>
</evidence>
<keyword evidence="3" id="KW-0813">Transport</keyword>
<dbReference type="GO" id="GO:0015292">
    <property type="term" value="F:uniporter activity"/>
    <property type="evidence" value="ECO:0007669"/>
    <property type="project" value="TreeGrafter"/>
</dbReference>
<evidence type="ECO:0000256" key="4">
    <source>
        <dbReference type="ARBA" id="ARBA00022568"/>
    </source>
</evidence>
<evidence type="ECO:0000256" key="7">
    <source>
        <dbReference type="ARBA" id="ARBA00022792"/>
    </source>
</evidence>
<evidence type="ECO:0000256" key="15">
    <source>
        <dbReference type="SAM" id="Phobius"/>
    </source>
</evidence>
<evidence type="ECO:0000256" key="8">
    <source>
        <dbReference type="ARBA" id="ARBA00022837"/>
    </source>
</evidence>
<evidence type="ECO:0000256" key="2">
    <source>
        <dbReference type="ARBA" id="ARBA00005653"/>
    </source>
</evidence>
<dbReference type="GO" id="GO:0051560">
    <property type="term" value="P:mitochondrial calcium ion homeostasis"/>
    <property type="evidence" value="ECO:0007669"/>
    <property type="project" value="InterPro"/>
</dbReference>
<evidence type="ECO:0000256" key="13">
    <source>
        <dbReference type="ARBA" id="ARBA00023303"/>
    </source>
</evidence>
<keyword evidence="11" id="KW-0496">Mitochondrion</keyword>
<evidence type="ECO:0000313" key="17">
    <source>
        <dbReference type="EMBL" id="KAK9821629.1"/>
    </source>
</evidence>
<dbReference type="GO" id="GO:1990246">
    <property type="term" value="C:uniplex complex"/>
    <property type="evidence" value="ECO:0007669"/>
    <property type="project" value="TreeGrafter"/>
</dbReference>
<name>A0AAW1QJN5_9CHLO</name>
<gene>
    <name evidence="17" type="ORF">WJX74_001601</name>
</gene>
<evidence type="ECO:0000313" key="18">
    <source>
        <dbReference type="Proteomes" id="UP001438707"/>
    </source>
</evidence>
<evidence type="ECO:0000256" key="12">
    <source>
        <dbReference type="ARBA" id="ARBA00023136"/>
    </source>
</evidence>
<dbReference type="Pfam" id="PF04678">
    <property type="entry name" value="MCU"/>
    <property type="match status" value="1"/>
</dbReference>
<dbReference type="EMBL" id="JALJOS010000036">
    <property type="protein sequence ID" value="KAK9821629.1"/>
    <property type="molecule type" value="Genomic_DNA"/>
</dbReference>
<dbReference type="PANTHER" id="PTHR13462">
    <property type="entry name" value="CALCIUM UNIPORTER PROTEIN, MITOCHONDRIAL"/>
    <property type="match status" value="1"/>
</dbReference>